<dbReference type="InterPro" id="IPR014756">
    <property type="entry name" value="Ig_E-set"/>
</dbReference>
<dbReference type="Gene3D" id="2.60.40.10">
    <property type="entry name" value="Immunoglobulins"/>
    <property type="match status" value="1"/>
</dbReference>
<dbReference type="InterPro" id="IPR026906">
    <property type="entry name" value="LRR_5"/>
</dbReference>
<dbReference type="CDD" id="cd00102">
    <property type="entry name" value="IPT"/>
    <property type="match status" value="1"/>
</dbReference>
<dbReference type="InterPro" id="IPR013783">
    <property type="entry name" value="Ig-like_fold"/>
</dbReference>
<dbReference type="AlphaFoldDB" id="A0A6C0LNA3"/>
<evidence type="ECO:0000259" key="1">
    <source>
        <dbReference type="Pfam" id="PF01833"/>
    </source>
</evidence>
<evidence type="ECO:0000313" key="2">
    <source>
        <dbReference type="EMBL" id="QHU31054.1"/>
    </source>
</evidence>
<dbReference type="PANTHER" id="PTHR45661:SF3">
    <property type="entry name" value="IG-LIKE DOMAIN-CONTAINING PROTEIN"/>
    <property type="match status" value="1"/>
</dbReference>
<dbReference type="PANTHER" id="PTHR45661">
    <property type="entry name" value="SURFACE ANTIGEN"/>
    <property type="match status" value="1"/>
</dbReference>
<organism evidence="2">
    <name type="scientific">viral metagenome</name>
    <dbReference type="NCBI Taxonomy" id="1070528"/>
    <lineage>
        <taxon>unclassified sequences</taxon>
        <taxon>metagenomes</taxon>
        <taxon>organismal metagenomes</taxon>
    </lineage>
</organism>
<feature type="domain" description="IPT/TIG" evidence="1">
    <location>
        <begin position="284"/>
        <end position="350"/>
    </location>
</feature>
<dbReference type="Pfam" id="PF13306">
    <property type="entry name" value="LRR_5"/>
    <property type="match status" value="1"/>
</dbReference>
<dbReference type="SUPFAM" id="SSF81296">
    <property type="entry name" value="E set domains"/>
    <property type="match status" value="1"/>
</dbReference>
<dbReference type="Gene3D" id="3.80.10.10">
    <property type="entry name" value="Ribonuclease Inhibitor"/>
    <property type="match status" value="2"/>
</dbReference>
<dbReference type="SUPFAM" id="SSF52058">
    <property type="entry name" value="L domain-like"/>
    <property type="match status" value="1"/>
</dbReference>
<protein>
    <recommendedName>
        <fullName evidence="1">IPT/TIG domain-containing protein</fullName>
    </recommendedName>
</protein>
<sequence>MNIYLKKNRSVRKNFGYYKILSNIIIYFMPIYTDPINNIKYAYSSTGLLDEIETAKVITSKDVSGNLILLSEFTINDQLYMVTSISDNSFRNCNNITSVVIPSGVTSIGNYAFSACARLKTVTIPDSVCIIGSNAFNCCSYLEKIDIGGLIETIEANTFVCCTNLTTVTIPDSLLRIEKNAFAYCSNLSSINIPVSVVSIGDCAFGYCARLLSVNIPANVTYIGVNAFNSCVRLASVRFESEKIYIQDRAFEEIASPAIAYILPGMQLENVNKYFTDIIVLYTPIISYITPNSGCVSVPTKITIIGTSLTNIISVMFGHKKSIRVSVISDSQIDVIVPGRIDAGTVDVILIDIYKKEFVIEGGYTYTSLNKPINPLDWGKEKINLCVDQIRTKVSSFPVPSLPLSLTL</sequence>
<accession>A0A6C0LNA3</accession>
<proteinExistence type="predicted"/>
<dbReference type="InterPro" id="IPR053139">
    <property type="entry name" value="Surface_bspA-like"/>
</dbReference>
<dbReference type="InterPro" id="IPR002909">
    <property type="entry name" value="IPT_dom"/>
</dbReference>
<name>A0A6C0LNA3_9ZZZZ</name>
<reference evidence="2" key="1">
    <citation type="journal article" date="2020" name="Nature">
        <title>Giant virus diversity and host interactions through global metagenomics.</title>
        <authorList>
            <person name="Schulz F."/>
            <person name="Roux S."/>
            <person name="Paez-Espino D."/>
            <person name="Jungbluth S."/>
            <person name="Walsh D.A."/>
            <person name="Denef V.J."/>
            <person name="McMahon K.D."/>
            <person name="Konstantinidis K.T."/>
            <person name="Eloe-Fadrosh E.A."/>
            <person name="Kyrpides N.C."/>
            <person name="Woyke T."/>
        </authorList>
    </citation>
    <scope>NUCLEOTIDE SEQUENCE</scope>
    <source>
        <strain evidence="2">GVMAG-M-3300027892-73</strain>
    </source>
</reference>
<dbReference type="InterPro" id="IPR032675">
    <property type="entry name" value="LRR_dom_sf"/>
</dbReference>
<dbReference type="EMBL" id="MN740522">
    <property type="protein sequence ID" value="QHU31054.1"/>
    <property type="molecule type" value="Genomic_DNA"/>
</dbReference>
<dbReference type="Pfam" id="PF01833">
    <property type="entry name" value="TIG"/>
    <property type="match status" value="1"/>
</dbReference>